<name>A0ABS2QJ74_9BACI</name>
<accession>A0ABS2QJ74</accession>
<dbReference type="Gene3D" id="3.60.40.10">
    <property type="entry name" value="PPM-type phosphatase domain"/>
    <property type="match status" value="1"/>
</dbReference>
<sequence length="279" mass="31526">MPDIQIKSFRWVGNEAQFLDQPDVIEYEGILIGRYGGNSVAGGRKNEDGCLVWCSAEGDWEFSAILDGHNSAESVQLVLRTLWQRKELIFDALSQPLSKCFNILETTILEIFQNPELLQACRAVQGETNCLLTARKGKFLWWFSIGDNLLYLFHEELAAFGQYELIQRSFYEWVGYVNTFELEVPCYSTGRKELRKGVNQILLATDGLVECPGKPYQNPKSVKAAFSRHSSLKEGMQELLNTVHQNQGTDSSTIVSWIVDIDKAASYASDQFKKKSVSS</sequence>
<gene>
    <name evidence="1" type="ORF">JOC77_002642</name>
</gene>
<dbReference type="SUPFAM" id="SSF81606">
    <property type="entry name" value="PP2C-like"/>
    <property type="match status" value="1"/>
</dbReference>
<organism evidence="1 2">
    <name type="scientific">Peribacillus deserti</name>
    <dbReference type="NCBI Taxonomy" id="673318"/>
    <lineage>
        <taxon>Bacteria</taxon>
        <taxon>Bacillati</taxon>
        <taxon>Bacillota</taxon>
        <taxon>Bacilli</taxon>
        <taxon>Bacillales</taxon>
        <taxon>Bacillaceae</taxon>
        <taxon>Peribacillus</taxon>
    </lineage>
</organism>
<dbReference type="InterPro" id="IPR036457">
    <property type="entry name" value="PPM-type-like_dom_sf"/>
</dbReference>
<dbReference type="RefSeq" id="WP_204543912.1">
    <property type="nucleotide sequence ID" value="NZ_JAFBFI010000011.1"/>
</dbReference>
<reference evidence="1 2" key="1">
    <citation type="submission" date="2021-01" db="EMBL/GenBank/DDBJ databases">
        <title>Genomic Encyclopedia of Type Strains, Phase IV (KMG-IV): sequencing the most valuable type-strain genomes for metagenomic binning, comparative biology and taxonomic classification.</title>
        <authorList>
            <person name="Goeker M."/>
        </authorList>
    </citation>
    <scope>NUCLEOTIDE SEQUENCE [LARGE SCALE GENOMIC DNA]</scope>
    <source>
        <strain evidence="1 2">DSM 105482</strain>
    </source>
</reference>
<proteinExistence type="predicted"/>
<dbReference type="EMBL" id="JAFBFI010000011">
    <property type="protein sequence ID" value="MBM7693202.1"/>
    <property type="molecule type" value="Genomic_DNA"/>
</dbReference>
<protein>
    <submittedName>
        <fullName evidence="1">Serine/threonine protein phosphatase PrpC</fullName>
    </submittedName>
</protein>
<evidence type="ECO:0000313" key="1">
    <source>
        <dbReference type="EMBL" id="MBM7693202.1"/>
    </source>
</evidence>
<comment type="caution">
    <text evidence="1">The sequence shown here is derived from an EMBL/GenBank/DDBJ whole genome shotgun (WGS) entry which is preliminary data.</text>
</comment>
<keyword evidence="2" id="KW-1185">Reference proteome</keyword>
<evidence type="ECO:0000313" key="2">
    <source>
        <dbReference type="Proteomes" id="UP000823486"/>
    </source>
</evidence>
<dbReference type="Proteomes" id="UP000823486">
    <property type="component" value="Unassembled WGS sequence"/>
</dbReference>